<evidence type="ECO:0000256" key="1">
    <source>
        <dbReference type="ARBA" id="ARBA00001052"/>
    </source>
</evidence>
<dbReference type="FunFam" id="3.30.1130.10:FF:000001">
    <property type="entry name" value="GTP cyclohydrolase 1"/>
    <property type="match status" value="1"/>
</dbReference>
<protein>
    <recommendedName>
        <fullName evidence="3">GTP cyclohydrolase I</fullName>
        <ecNumber evidence="3">3.5.4.16</ecNumber>
    </recommendedName>
</protein>
<evidence type="ECO:0000313" key="7">
    <source>
        <dbReference type="Proteomes" id="UP000033024"/>
    </source>
</evidence>
<dbReference type="PROSITE" id="PS00860">
    <property type="entry name" value="GTP_CYCLOHYDROL_1_2"/>
    <property type="match status" value="1"/>
</dbReference>
<dbReference type="PROSITE" id="PS00859">
    <property type="entry name" value="GTP_CYCLOHYDROL_1_1"/>
    <property type="match status" value="1"/>
</dbReference>
<evidence type="ECO:0000256" key="3">
    <source>
        <dbReference type="ARBA" id="ARBA00012715"/>
    </source>
</evidence>
<dbReference type="GO" id="GO:0003934">
    <property type="term" value="F:GTP cyclohydrolase I activity"/>
    <property type="evidence" value="ECO:0007669"/>
    <property type="project" value="UniProtKB-EC"/>
</dbReference>
<dbReference type="SUPFAM" id="SSF55620">
    <property type="entry name" value="Tetrahydrobiopterin biosynthesis enzymes-like"/>
    <property type="match status" value="1"/>
</dbReference>
<keyword evidence="7" id="KW-1185">Reference proteome</keyword>
<dbReference type="GO" id="GO:0005525">
    <property type="term" value="F:GTP binding"/>
    <property type="evidence" value="ECO:0007669"/>
    <property type="project" value="TreeGrafter"/>
</dbReference>
<evidence type="ECO:0000256" key="4">
    <source>
        <dbReference type="ARBA" id="ARBA00022801"/>
    </source>
</evidence>
<accession>A0A0E3JIW6</accession>
<dbReference type="GO" id="GO:0008270">
    <property type="term" value="F:zinc ion binding"/>
    <property type="evidence" value="ECO:0007669"/>
    <property type="project" value="TreeGrafter"/>
</dbReference>
<dbReference type="PANTHER" id="PTHR11109:SF7">
    <property type="entry name" value="GTP CYCLOHYDROLASE 1"/>
    <property type="match status" value="1"/>
</dbReference>
<dbReference type="RefSeq" id="YP_009216971.1">
    <property type="nucleotide sequence ID" value="NC_028997.1"/>
</dbReference>
<dbReference type="Pfam" id="PF01227">
    <property type="entry name" value="GTP_cyclohydroI"/>
    <property type="match status" value="1"/>
</dbReference>
<evidence type="ECO:0000256" key="2">
    <source>
        <dbReference type="ARBA" id="ARBA00005080"/>
    </source>
</evidence>
<dbReference type="UniPathway" id="UPA00848">
    <property type="reaction ID" value="UER00151"/>
</dbReference>
<name>A0A0E3JIW6_9CAUD</name>
<dbReference type="GeneID" id="26643470"/>
<comment type="pathway">
    <text evidence="2">Cofactor biosynthesis; 7,8-dihydroneopterin triphosphate biosynthesis; 7,8-dihydroneopterin triphosphate from GTP: step 1/1.</text>
</comment>
<evidence type="ECO:0000259" key="5">
    <source>
        <dbReference type="Pfam" id="PF01227"/>
    </source>
</evidence>
<reference evidence="6 7" key="1">
    <citation type="journal article" date="2015" name="Genome Announc.">
        <title>Complete Genome Sequences of Four Novel Escherichia coli Bacteriophages Belonging to New Phage Groups.</title>
        <authorList>
            <person name="Carstens A.B."/>
            <person name="Kot W."/>
            <person name="Hansen L.H."/>
        </authorList>
    </citation>
    <scope>NUCLEOTIDE SEQUENCE [LARGE SCALE GENOMIC DNA]</scope>
</reference>
<proteinExistence type="inferred from homology"/>
<dbReference type="EMBL" id="KP719133">
    <property type="protein sequence ID" value="AKA60986.1"/>
    <property type="molecule type" value="Genomic_DNA"/>
</dbReference>
<dbReference type="EC" id="3.5.4.16" evidence="3"/>
<dbReference type="InterPro" id="IPR043133">
    <property type="entry name" value="GTP-CH-I_C/QueF"/>
</dbReference>
<dbReference type="GO" id="GO:0006729">
    <property type="term" value="P:tetrahydrobiopterin biosynthetic process"/>
    <property type="evidence" value="ECO:0007669"/>
    <property type="project" value="TreeGrafter"/>
</dbReference>
<dbReference type="HAMAP" id="MF_00223">
    <property type="entry name" value="FolE"/>
    <property type="match status" value="1"/>
</dbReference>
<evidence type="ECO:0000313" key="6">
    <source>
        <dbReference type="EMBL" id="AKA60986.1"/>
    </source>
</evidence>
<dbReference type="Gene3D" id="3.30.1130.10">
    <property type="match status" value="1"/>
</dbReference>
<dbReference type="InterPro" id="IPR043134">
    <property type="entry name" value="GTP-CH-I_N"/>
</dbReference>
<dbReference type="KEGG" id="vg:26643470"/>
<dbReference type="NCBIfam" id="NF006825">
    <property type="entry name" value="PRK09347.1-2"/>
    <property type="match status" value="1"/>
</dbReference>
<keyword evidence="4 6" id="KW-0378">Hydrolase</keyword>
<dbReference type="GO" id="GO:0046654">
    <property type="term" value="P:tetrahydrofolate biosynthetic process"/>
    <property type="evidence" value="ECO:0007669"/>
    <property type="project" value="InterPro"/>
</dbReference>
<reference evidence="7" key="2">
    <citation type="submission" date="2015-01" db="EMBL/GenBank/DDBJ databases">
        <title>Complete sequence of three novel 9g-like phages.</title>
        <authorList>
            <person name="Carstens A.B."/>
            <person name="Hansen L.H."/>
            <person name="Kot W."/>
        </authorList>
    </citation>
    <scope>NUCLEOTIDE SEQUENCE [LARGE SCALE GENOMIC DNA]</scope>
</reference>
<feature type="domain" description="GTP cyclohydrolase I" evidence="5">
    <location>
        <begin position="18"/>
        <end position="183"/>
    </location>
</feature>
<dbReference type="InterPro" id="IPR020602">
    <property type="entry name" value="GTP_CycHdrlase_I_dom"/>
</dbReference>
<dbReference type="InterPro" id="IPR001474">
    <property type="entry name" value="GTP_CycHdrlase_I"/>
</dbReference>
<sequence length="209" mass="23294">MSNVNYLELKSHQHQIQVAVRNLLSVIEGYDTTDLREGLVETPDRVAKAYATWFGGYSVDIASLFKTFEDGGENCDEMVIVRDIPVYSHCEHHMAPIIGHAVVGYVPNGKIVGLSKLSRVVDAFARRLQVQERLTNQIADAIRDHLEPKAVCVYIDAKHMCMESRGVKQVCGSSTITKAFRGRTALGDGVLPDVTGDTWRREFLEACKK</sequence>
<dbReference type="NCBIfam" id="TIGR00063">
    <property type="entry name" value="folE"/>
    <property type="match status" value="1"/>
</dbReference>
<dbReference type="OrthoDB" id="9799at10239"/>
<organism evidence="6 7">
    <name type="scientific">Enterobacteria phage JenP2</name>
    <dbReference type="NCBI Taxonomy" id="1610838"/>
    <lineage>
        <taxon>Viruses</taxon>
        <taxon>Duplodnaviria</taxon>
        <taxon>Heunggongvirae</taxon>
        <taxon>Uroviricota</taxon>
        <taxon>Caudoviricetes</taxon>
        <taxon>Queuovirinae</taxon>
        <taxon>Nonagvirus</taxon>
        <taxon>Nonagvirus JenP2</taxon>
    </lineage>
</organism>
<dbReference type="PANTHER" id="PTHR11109">
    <property type="entry name" value="GTP CYCLOHYDROLASE I"/>
    <property type="match status" value="1"/>
</dbReference>
<dbReference type="InterPro" id="IPR018234">
    <property type="entry name" value="GTP_CycHdrlase_I_CS"/>
</dbReference>
<dbReference type="Proteomes" id="UP000033024">
    <property type="component" value="Segment"/>
</dbReference>
<comment type="catalytic activity">
    <reaction evidence="1">
        <text>GTP + H2O = 7,8-dihydroneopterin 3'-triphosphate + formate + H(+)</text>
        <dbReference type="Rhea" id="RHEA:17473"/>
        <dbReference type="ChEBI" id="CHEBI:15377"/>
        <dbReference type="ChEBI" id="CHEBI:15378"/>
        <dbReference type="ChEBI" id="CHEBI:15740"/>
        <dbReference type="ChEBI" id="CHEBI:37565"/>
        <dbReference type="ChEBI" id="CHEBI:58462"/>
        <dbReference type="EC" id="3.5.4.16"/>
    </reaction>
</comment>
<dbReference type="NCBIfam" id="NF006826">
    <property type="entry name" value="PRK09347.1-3"/>
    <property type="match status" value="1"/>
</dbReference>
<dbReference type="Gene3D" id="1.10.286.10">
    <property type="match status" value="1"/>
</dbReference>